<sequence length="87" mass="9903">GGLQPWSIPQLFPPVQNQDCSCRCGEDASDDVLHYIHHCPLVAHLRNRISPSHSLPQIFLDKLMSQELCAIINYVNTHQEDILQLED</sequence>
<feature type="non-terminal residue" evidence="1">
    <location>
        <position position="1"/>
    </location>
</feature>
<dbReference type="Proteomes" id="UP000499080">
    <property type="component" value="Unassembled WGS sequence"/>
</dbReference>
<evidence type="ECO:0000313" key="1">
    <source>
        <dbReference type="EMBL" id="GBO27512.1"/>
    </source>
</evidence>
<dbReference type="AlphaFoldDB" id="A0A4Y2VS56"/>
<dbReference type="EMBL" id="BGPR01050527">
    <property type="protein sequence ID" value="GBO27512.1"/>
    <property type="molecule type" value="Genomic_DNA"/>
</dbReference>
<accession>A0A4Y2VS56</accession>
<reference evidence="1 2" key="1">
    <citation type="journal article" date="2019" name="Sci. Rep.">
        <title>Orb-weaving spider Araneus ventricosus genome elucidates the spidroin gene catalogue.</title>
        <authorList>
            <person name="Kono N."/>
            <person name="Nakamura H."/>
            <person name="Ohtoshi R."/>
            <person name="Moran D.A.P."/>
            <person name="Shinohara A."/>
            <person name="Yoshida Y."/>
            <person name="Fujiwara M."/>
            <person name="Mori M."/>
            <person name="Tomita M."/>
            <person name="Arakawa K."/>
        </authorList>
    </citation>
    <scope>NUCLEOTIDE SEQUENCE [LARGE SCALE GENOMIC DNA]</scope>
</reference>
<comment type="caution">
    <text evidence="1">The sequence shown here is derived from an EMBL/GenBank/DDBJ whole genome shotgun (WGS) entry which is preliminary data.</text>
</comment>
<evidence type="ECO:0000313" key="2">
    <source>
        <dbReference type="Proteomes" id="UP000499080"/>
    </source>
</evidence>
<protein>
    <submittedName>
        <fullName evidence="1">Uncharacterized protein</fullName>
    </submittedName>
</protein>
<keyword evidence="2" id="KW-1185">Reference proteome</keyword>
<organism evidence="1 2">
    <name type="scientific">Araneus ventricosus</name>
    <name type="common">Orbweaver spider</name>
    <name type="synonym">Epeira ventricosa</name>
    <dbReference type="NCBI Taxonomy" id="182803"/>
    <lineage>
        <taxon>Eukaryota</taxon>
        <taxon>Metazoa</taxon>
        <taxon>Ecdysozoa</taxon>
        <taxon>Arthropoda</taxon>
        <taxon>Chelicerata</taxon>
        <taxon>Arachnida</taxon>
        <taxon>Araneae</taxon>
        <taxon>Araneomorphae</taxon>
        <taxon>Entelegynae</taxon>
        <taxon>Araneoidea</taxon>
        <taxon>Araneidae</taxon>
        <taxon>Araneus</taxon>
    </lineage>
</organism>
<proteinExistence type="predicted"/>
<gene>
    <name evidence="1" type="ORF">AVEN_100240_1</name>
</gene>
<name>A0A4Y2VS56_ARAVE</name>